<gene>
    <name evidence="6" type="primary">yhcR</name>
    <name evidence="6" type="ORF">WG78_04750</name>
</gene>
<reference evidence="6 7" key="1">
    <citation type="submission" date="2015-07" db="EMBL/GenBank/DDBJ databases">
        <title>Draft genome sequence of the Amantichitinum ursilacus IGB-41, a new chitin-degrading bacterium.</title>
        <authorList>
            <person name="Kirstahler P."/>
            <person name="Guenther M."/>
            <person name="Grumaz C."/>
            <person name="Rupp S."/>
            <person name="Zibek S."/>
            <person name="Sohn K."/>
        </authorList>
    </citation>
    <scope>NUCLEOTIDE SEQUENCE [LARGE SCALE GENOMIC DNA]</scope>
    <source>
        <strain evidence="6 7">IGB-41</strain>
    </source>
</reference>
<dbReference type="GO" id="GO:0008768">
    <property type="term" value="F:UDP-sugar diphosphatase activity"/>
    <property type="evidence" value="ECO:0007669"/>
    <property type="project" value="TreeGrafter"/>
</dbReference>
<dbReference type="Proteomes" id="UP000037939">
    <property type="component" value="Unassembled WGS sequence"/>
</dbReference>
<feature type="domain" description="5'-Nucleotidase C-terminal" evidence="5">
    <location>
        <begin position="405"/>
        <end position="554"/>
    </location>
</feature>
<dbReference type="GO" id="GO:0046872">
    <property type="term" value="F:metal ion binding"/>
    <property type="evidence" value="ECO:0007669"/>
    <property type="project" value="InterPro"/>
</dbReference>
<dbReference type="Gene3D" id="3.90.780.10">
    <property type="entry name" value="5'-Nucleotidase, C-terminal domain"/>
    <property type="match status" value="1"/>
</dbReference>
<dbReference type="PANTHER" id="PTHR11575">
    <property type="entry name" value="5'-NUCLEOTIDASE-RELATED"/>
    <property type="match status" value="1"/>
</dbReference>
<dbReference type="InterPro" id="IPR029052">
    <property type="entry name" value="Metallo-depent_PP-like"/>
</dbReference>
<keyword evidence="6" id="KW-0540">Nuclease</keyword>
<dbReference type="PRINTS" id="PR01607">
    <property type="entry name" value="APYRASEFAMLY"/>
</dbReference>
<keyword evidence="3" id="KW-0547">Nucleotide-binding</keyword>
<dbReference type="STRING" id="857265.WG78_04750"/>
<keyword evidence="6" id="KW-0255">Endonuclease</keyword>
<dbReference type="GO" id="GO:0000166">
    <property type="term" value="F:nucleotide binding"/>
    <property type="evidence" value="ECO:0007669"/>
    <property type="project" value="UniProtKB-KW"/>
</dbReference>
<keyword evidence="3 6" id="KW-0378">Hydrolase</keyword>
<keyword evidence="7" id="KW-1185">Reference proteome</keyword>
<dbReference type="InterPro" id="IPR004843">
    <property type="entry name" value="Calcineurin-like_PHP"/>
</dbReference>
<dbReference type="PROSITE" id="PS51257">
    <property type="entry name" value="PROKAR_LIPOPROTEIN"/>
    <property type="match status" value="1"/>
</dbReference>
<dbReference type="AlphaFoldDB" id="A0A0N0GQN5"/>
<proteinExistence type="inferred from homology"/>
<dbReference type="Pfam" id="PF02872">
    <property type="entry name" value="5_nucleotid_C"/>
    <property type="match status" value="1"/>
</dbReference>
<evidence type="ECO:0000313" key="6">
    <source>
        <dbReference type="EMBL" id="KPC54853.1"/>
    </source>
</evidence>
<protein>
    <submittedName>
        <fullName evidence="6">Endonuclease YhcR</fullName>
        <ecNumber evidence="6">3.1.31.-</ecNumber>
    </submittedName>
</protein>
<comment type="caution">
    <text evidence="6">The sequence shown here is derived from an EMBL/GenBank/DDBJ whole genome shotgun (WGS) entry which is preliminary data.</text>
</comment>
<name>A0A0N0GQN5_9NEIS</name>
<dbReference type="InterPro" id="IPR006179">
    <property type="entry name" value="5_nucleotidase/apyrase"/>
</dbReference>
<dbReference type="GO" id="GO:0004519">
    <property type="term" value="F:endonuclease activity"/>
    <property type="evidence" value="ECO:0007669"/>
    <property type="project" value="UniProtKB-KW"/>
</dbReference>
<evidence type="ECO:0000259" key="4">
    <source>
        <dbReference type="Pfam" id="PF00149"/>
    </source>
</evidence>
<dbReference type="RefSeq" id="WP_053936617.1">
    <property type="nucleotide sequence ID" value="NZ_LAQT01000002.1"/>
</dbReference>
<dbReference type="InterPro" id="IPR006146">
    <property type="entry name" value="5'-Nucleotdase_CS"/>
</dbReference>
<dbReference type="Gene3D" id="3.60.21.10">
    <property type="match status" value="1"/>
</dbReference>
<keyword evidence="2" id="KW-0732">Signal</keyword>
<comment type="similarity">
    <text evidence="1 3">Belongs to the 5'-nucleotidase family.</text>
</comment>
<dbReference type="GO" id="GO:0030288">
    <property type="term" value="C:outer membrane-bounded periplasmic space"/>
    <property type="evidence" value="ECO:0007669"/>
    <property type="project" value="TreeGrafter"/>
</dbReference>
<dbReference type="InterPro" id="IPR008334">
    <property type="entry name" value="5'-Nucleotdase_C"/>
</dbReference>
<dbReference type="SUPFAM" id="SSF55816">
    <property type="entry name" value="5'-nucleotidase (syn. UDP-sugar hydrolase), C-terminal domain"/>
    <property type="match status" value="1"/>
</dbReference>
<dbReference type="GO" id="GO:0009166">
    <property type="term" value="P:nucleotide catabolic process"/>
    <property type="evidence" value="ECO:0007669"/>
    <property type="project" value="InterPro"/>
</dbReference>
<accession>A0A0N0GQN5</accession>
<dbReference type="SUPFAM" id="SSF56300">
    <property type="entry name" value="Metallo-dependent phosphatases"/>
    <property type="match status" value="1"/>
</dbReference>
<evidence type="ECO:0000313" key="7">
    <source>
        <dbReference type="Proteomes" id="UP000037939"/>
    </source>
</evidence>
<dbReference type="InterPro" id="IPR036907">
    <property type="entry name" value="5'-Nucleotdase_C_sf"/>
</dbReference>
<dbReference type="EC" id="3.1.31.-" evidence="6"/>
<sequence>MQLQRHFAYYATTSALLATLSGCGSMHMPSMPSMSLPSMSSLNPFGDSKPKASAPPFEVEVLAINDLHGHLEPTPFRIPDPDHPGQMRTIMAGGIPALGTLVAQERARTPDFVFVGVGDLIGASPLLSALWRDEPTVDAMNGMGMAFSSVGNHEFDQGKDELQRMQRGGCGSNRPQKACKFARRYAGAKYTWLAANVIEDRTDKPLLPAYAIREFQGVKIGFVAAVLEDTPRVVVPSGVVGLRFEDEADSINRIVTRLKGMGVNSVVALIHQGGETPDHFAVQDCSTLRGDIVGITRRLDPAVVAVLSGHTHQGYNCRVNNTVVTQADAYGHLATRLTLSVDKASASVVGVKANNLVVDATALAPDPAMQKILDRAREITEPVIKQPVAQLAVPQLTLDTPGGNDKGSGESTLGDVVADAQLAATRIYGAQIAITNRGGLRAPLPDHVPAIDNSVSWGDVTASQPFNNTLQVMTLSGAQLRTLLEQQWLRHTNAQFVLQISNGFSYRWKASAPVGNRVLDMKFEGKPVRADGAYRIAVNNFLAEGGDGFVVLKEGTNRLAPGVLDSDALADYLKASADRGKPAGWAQPQGRIVRVD</sequence>
<evidence type="ECO:0000259" key="5">
    <source>
        <dbReference type="Pfam" id="PF02872"/>
    </source>
</evidence>
<dbReference type="PATRIC" id="fig|857265.3.peg.974"/>
<dbReference type="PROSITE" id="PS00785">
    <property type="entry name" value="5_NUCLEOTIDASE_1"/>
    <property type="match status" value="1"/>
</dbReference>
<evidence type="ECO:0000256" key="2">
    <source>
        <dbReference type="ARBA" id="ARBA00022729"/>
    </source>
</evidence>
<dbReference type="GO" id="GO:0008253">
    <property type="term" value="F:5'-nucleotidase activity"/>
    <property type="evidence" value="ECO:0007669"/>
    <property type="project" value="TreeGrafter"/>
</dbReference>
<dbReference type="PANTHER" id="PTHR11575:SF24">
    <property type="entry name" value="5'-NUCLEOTIDASE"/>
    <property type="match status" value="1"/>
</dbReference>
<evidence type="ECO:0000256" key="3">
    <source>
        <dbReference type="RuleBase" id="RU362119"/>
    </source>
</evidence>
<evidence type="ECO:0000256" key="1">
    <source>
        <dbReference type="ARBA" id="ARBA00006654"/>
    </source>
</evidence>
<dbReference type="EMBL" id="LAQT01000002">
    <property type="protein sequence ID" value="KPC54853.1"/>
    <property type="molecule type" value="Genomic_DNA"/>
</dbReference>
<feature type="domain" description="Calcineurin-like phosphoesterase" evidence="4">
    <location>
        <begin position="61"/>
        <end position="313"/>
    </location>
</feature>
<dbReference type="Pfam" id="PF00149">
    <property type="entry name" value="Metallophos"/>
    <property type="match status" value="1"/>
</dbReference>
<organism evidence="6 7">
    <name type="scientific">Amantichitinum ursilacus</name>
    <dbReference type="NCBI Taxonomy" id="857265"/>
    <lineage>
        <taxon>Bacteria</taxon>
        <taxon>Pseudomonadati</taxon>
        <taxon>Pseudomonadota</taxon>
        <taxon>Betaproteobacteria</taxon>
        <taxon>Neisseriales</taxon>
        <taxon>Chitinibacteraceae</taxon>
        <taxon>Amantichitinum</taxon>
    </lineage>
</organism>